<evidence type="ECO:0000256" key="6">
    <source>
        <dbReference type="ARBA" id="ARBA00023125"/>
    </source>
</evidence>
<keyword evidence="4" id="KW-0479">Metal-binding</keyword>
<comment type="similarity">
    <text evidence="2">Belongs to the type IA topoisomerase family.</text>
</comment>
<protein>
    <recommendedName>
        <fullName evidence="3">DNA topoisomerase</fullName>
        <ecNumber evidence="3">5.6.2.1</ecNumber>
    </recommendedName>
    <alternativeName>
        <fullName evidence="11">Omega-protein</fullName>
    </alternativeName>
    <alternativeName>
        <fullName evidence="10">Relaxing enzyme</fullName>
    </alternativeName>
    <alternativeName>
        <fullName evidence="8">Swivelase</fullName>
    </alternativeName>
    <alternativeName>
        <fullName evidence="9">Untwisting enzyme</fullName>
    </alternativeName>
</protein>
<dbReference type="SMART" id="SM00436">
    <property type="entry name" value="TOP1Bc"/>
    <property type="match status" value="1"/>
</dbReference>
<dbReference type="PANTHER" id="PTHR11390">
    <property type="entry name" value="PROKARYOTIC DNA TOPOISOMERASE"/>
    <property type="match status" value="1"/>
</dbReference>
<dbReference type="Gene3D" id="3.40.50.140">
    <property type="match status" value="1"/>
</dbReference>
<dbReference type="Pfam" id="PF01131">
    <property type="entry name" value="Topoisom_bac"/>
    <property type="match status" value="1"/>
</dbReference>
<dbReference type="InterPro" id="IPR003602">
    <property type="entry name" value="Topo_IA_DNA-bd_dom"/>
</dbReference>
<evidence type="ECO:0000313" key="15">
    <source>
        <dbReference type="Proteomes" id="UP000239898"/>
    </source>
</evidence>
<dbReference type="Gene3D" id="1.10.290.10">
    <property type="entry name" value="Topoisomerase I, domain 4"/>
    <property type="match status" value="1"/>
</dbReference>
<dbReference type="PANTHER" id="PTHR11390:SF21">
    <property type="entry name" value="DNA TOPOISOMERASE 3-ALPHA"/>
    <property type="match status" value="1"/>
</dbReference>
<dbReference type="Gene3D" id="1.10.460.10">
    <property type="entry name" value="Topoisomerase I, domain 2"/>
    <property type="match status" value="1"/>
</dbReference>
<dbReference type="EC" id="5.6.2.1" evidence="3"/>
<name>A0A2S6ZGT2_9XANT</name>
<dbReference type="InterPro" id="IPR006171">
    <property type="entry name" value="TOPRIM_dom"/>
</dbReference>
<dbReference type="GO" id="GO:0006310">
    <property type="term" value="P:DNA recombination"/>
    <property type="evidence" value="ECO:0007669"/>
    <property type="project" value="TreeGrafter"/>
</dbReference>
<dbReference type="InterPro" id="IPR005738">
    <property type="entry name" value="TopoIII"/>
</dbReference>
<dbReference type="InterPro" id="IPR013826">
    <property type="entry name" value="Topo_IA_cen_sub3"/>
</dbReference>
<dbReference type="OrthoDB" id="9803554at2"/>
<dbReference type="Pfam" id="PF01751">
    <property type="entry name" value="Toprim"/>
    <property type="match status" value="1"/>
</dbReference>
<dbReference type="CDD" id="cd00186">
    <property type="entry name" value="TOP1Ac"/>
    <property type="match status" value="1"/>
</dbReference>
<evidence type="ECO:0000256" key="7">
    <source>
        <dbReference type="ARBA" id="ARBA00023235"/>
    </source>
</evidence>
<dbReference type="SMART" id="SM00437">
    <property type="entry name" value="TOP1Ac"/>
    <property type="match status" value="1"/>
</dbReference>
<evidence type="ECO:0000259" key="12">
    <source>
        <dbReference type="PROSITE" id="PS50880"/>
    </source>
</evidence>
<dbReference type="NCBIfam" id="NF005829">
    <property type="entry name" value="PRK07726.1"/>
    <property type="match status" value="1"/>
</dbReference>
<evidence type="ECO:0000256" key="9">
    <source>
        <dbReference type="ARBA" id="ARBA00031985"/>
    </source>
</evidence>
<evidence type="ECO:0000259" key="13">
    <source>
        <dbReference type="PROSITE" id="PS52039"/>
    </source>
</evidence>
<evidence type="ECO:0000256" key="5">
    <source>
        <dbReference type="ARBA" id="ARBA00023029"/>
    </source>
</evidence>
<keyword evidence="6" id="KW-0238">DNA-binding</keyword>
<dbReference type="GO" id="GO:0003917">
    <property type="term" value="F:DNA topoisomerase type I (single strand cut, ATP-independent) activity"/>
    <property type="evidence" value="ECO:0007669"/>
    <property type="project" value="UniProtKB-EC"/>
</dbReference>
<evidence type="ECO:0000256" key="8">
    <source>
        <dbReference type="ARBA" id="ARBA00030003"/>
    </source>
</evidence>
<dbReference type="GO" id="GO:0006265">
    <property type="term" value="P:DNA topological change"/>
    <property type="evidence" value="ECO:0007669"/>
    <property type="project" value="InterPro"/>
</dbReference>
<dbReference type="EMBL" id="MIGX01000027">
    <property type="protein sequence ID" value="PPT91426.1"/>
    <property type="molecule type" value="Genomic_DNA"/>
</dbReference>
<dbReference type="InterPro" id="IPR013825">
    <property type="entry name" value="Topo_IA_cen_sub2"/>
</dbReference>
<evidence type="ECO:0000256" key="11">
    <source>
        <dbReference type="ARBA" id="ARBA00032877"/>
    </source>
</evidence>
<evidence type="ECO:0000313" key="14">
    <source>
        <dbReference type="EMBL" id="PPT91426.1"/>
    </source>
</evidence>
<reference evidence="14 15" key="1">
    <citation type="submission" date="2016-08" db="EMBL/GenBank/DDBJ databases">
        <title>Evolution of the type three secretion system and type three effector repertoires in Xanthomonas.</title>
        <authorList>
            <person name="Merda D."/>
            <person name="Briand M."/>
            <person name="Bosis E."/>
            <person name="Rousseau C."/>
            <person name="Portier P."/>
            <person name="Jacques M.-A."/>
            <person name="Fischer-Le Saux M."/>
        </authorList>
    </citation>
    <scope>NUCLEOTIDE SEQUENCE [LARGE SCALE GENOMIC DNA]</scope>
    <source>
        <strain evidence="14 15">CFBP 4691</strain>
    </source>
</reference>
<dbReference type="PRINTS" id="PR00417">
    <property type="entry name" value="PRTPISMRASEI"/>
</dbReference>
<dbReference type="Gene3D" id="2.70.20.10">
    <property type="entry name" value="Topoisomerase I, domain 3"/>
    <property type="match status" value="1"/>
</dbReference>
<dbReference type="InterPro" id="IPR013497">
    <property type="entry name" value="Topo_IA_cen"/>
</dbReference>
<feature type="domain" description="Topo IA-type catalytic" evidence="13">
    <location>
        <begin position="152"/>
        <end position="601"/>
    </location>
</feature>
<evidence type="ECO:0000256" key="10">
    <source>
        <dbReference type="ARBA" id="ARBA00032235"/>
    </source>
</evidence>
<dbReference type="InterPro" id="IPR034144">
    <property type="entry name" value="TOPRIM_TopoIII"/>
</dbReference>
<dbReference type="InterPro" id="IPR003601">
    <property type="entry name" value="Topo_IA_2"/>
</dbReference>
<dbReference type="GO" id="GO:0003677">
    <property type="term" value="F:DNA binding"/>
    <property type="evidence" value="ECO:0007669"/>
    <property type="project" value="UniProtKB-KW"/>
</dbReference>
<dbReference type="GO" id="GO:0006281">
    <property type="term" value="P:DNA repair"/>
    <property type="evidence" value="ECO:0007669"/>
    <property type="project" value="TreeGrafter"/>
</dbReference>
<dbReference type="NCBIfam" id="TIGR01056">
    <property type="entry name" value="topB"/>
    <property type="match status" value="1"/>
</dbReference>
<proteinExistence type="inferred from homology"/>
<dbReference type="PROSITE" id="PS52039">
    <property type="entry name" value="TOPO_IA_2"/>
    <property type="match status" value="1"/>
</dbReference>
<keyword evidence="7 14" id="KW-0413">Isomerase</keyword>
<dbReference type="Proteomes" id="UP000239898">
    <property type="component" value="Unassembled WGS sequence"/>
</dbReference>
<dbReference type="InterPro" id="IPR000380">
    <property type="entry name" value="Topo_IA"/>
</dbReference>
<dbReference type="InterPro" id="IPR023405">
    <property type="entry name" value="Topo_IA_core_domain"/>
</dbReference>
<dbReference type="AlphaFoldDB" id="A0A2S6ZGT2"/>
<dbReference type="GO" id="GO:0043597">
    <property type="term" value="C:cytoplasmic replication fork"/>
    <property type="evidence" value="ECO:0007669"/>
    <property type="project" value="TreeGrafter"/>
</dbReference>
<dbReference type="RefSeq" id="WP_128419898.1">
    <property type="nucleotide sequence ID" value="NZ_CP049018.1"/>
</dbReference>
<gene>
    <name evidence="14" type="ORF">XthCFBP4691_07820</name>
</gene>
<feature type="domain" description="Toprim" evidence="12">
    <location>
        <begin position="1"/>
        <end position="141"/>
    </location>
</feature>
<evidence type="ECO:0000256" key="1">
    <source>
        <dbReference type="ARBA" id="ARBA00000213"/>
    </source>
</evidence>
<keyword evidence="5" id="KW-0799">Topoisomerase</keyword>
<evidence type="ECO:0000256" key="4">
    <source>
        <dbReference type="ARBA" id="ARBA00022723"/>
    </source>
</evidence>
<dbReference type="GO" id="GO:0046872">
    <property type="term" value="F:metal ion binding"/>
    <property type="evidence" value="ECO:0007669"/>
    <property type="project" value="UniProtKB-KW"/>
</dbReference>
<comment type="catalytic activity">
    <reaction evidence="1">
        <text>ATP-independent breakage of single-stranded DNA, followed by passage and rejoining.</text>
        <dbReference type="EC" id="5.6.2.1"/>
    </reaction>
</comment>
<organism evidence="14 15">
    <name type="scientific">Xanthomonas theicola</name>
    <dbReference type="NCBI Taxonomy" id="56464"/>
    <lineage>
        <taxon>Bacteria</taxon>
        <taxon>Pseudomonadati</taxon>
        <taxon>Pseudomonadota</taxon>
        <taxon>Gammaproteobacteria</taxon>
        <taxon>Lysobacterales</taxon>
        <taxon>Lysobacteraceae</taxon>
        <taxon>Xanthomonas</taxon>
    </lineage>
</organism>
<dbReference type="PROSITE" id="PS50880">
    <property type="entry name" value="TOPRIM"/>
    <property type="match status" value="1"/>
</dbReference>
<evidence type="ECO:0000256" key="3">
    <source>
        <dbReference type="ARBA" id="ARBA00012891"/>
    </source>
</evidence>
<dbReference type="SUPFAM" id="SSF56712">
    <property type="entry name" value="Prokaryotic type I DNA topoisomerase"/>
    <property type="match status" value="1"/>
</dbReference>
<keyword evidence="15" id="KW-1185">Reference proteome</keyword>
<sequence length="723" mass="78608">MRVWLTEKPDQARELAPLLGNPRKARGFFDTDDGRVVWAYGHVMRQAAPEDYGDAWAKWTPEALPMVPATWATLPDDGEQYKRDQIAVIGQCLKGATEVVIATDCDAEGEAIARELLEHFRFRGGVKRLWYNATDERSMRKALASLRDGAETLPMYWSAQARSRADWLIGMNLTRAYTLLAKARGGQGVRSIGRVQTPTLSLVVRRDRAIEQFTSRSYYELEADARLANGQAVRLRYAPADEARIFDRDQAQQLAQQCEGARGPLTVEQEEKTTAPPKLFSMARLQKAASSKWGWSADKTLEVAQALYDVHKLTTYPRAGAVYLPDEQVPEIPLVAAALGTIGPLAPHVAAITVNGPVVRPSVFNTKKLEGEPHHAIIPTVVTPDPAKLTDDERALYLLIAQHYLAALLPDYRYAETRLGFAAGGVTFGATGRVPLAQGWRAVFGGADPERDEDAEDDSTDLPAIIPNAQATLAGVSIAAKKTRPPRRYTEGDLIADMAAIAKYATDPAIKARLRETSGIGTEATRASIIASLRERGYLEPQGKFIVSTAVGREHCDGIDPGLADPAMTAVWEDVLHAMRGGKLPETARDEFVGKIAGNVTRLVEVLRPHIDHAIAHRAPSEQQLAYARKLAAELGIAVPAEAERSFATCKAFIDAYRDRVAALPPTPAAVAFAEKIATAAGVALPAEARTSRDACSGFIEAHKKSLPTTAKGGKRKAKKAKK</sequence>
<dbReference type="CDD" id="cd03362">
    <property type="entry name" value="TOPRIM_TopoIA_TopoIII"/>
    <property type="match status" value="1"/>
</dbReference>
<evidence type="ECO:0000256" key="2">
    <source>
        <dbReference type="ARBA" id="ARBA00009446"/>
    </source>
</evidence>
<dbReference type="SMART" id="SM00493">
    <property type="entry name" value="TOPRIM"/>
    <property type="match status" value="1"/>
</dbReference>
<dbReference type="InterPro" id="IPR013824">
    <property type="entry name" value="Topo_IA_cen_sub1"/>
</dbReference>
<comment type="caution">
    <text evidence="14">The sequence shown here is derived from an EMBL/GenBank/DDBJ whole genome shotgun (WGS) entry which is preliminary data.</text>
</comment>
<accession>A0A2S6ZGT2</accession>